<gene>
    <name evidence="2" type="ORF">NDU88_001663</name>
</gene>
<feature type="region of interest" description="Disordered" evidence="1">
    <location>
        <begin position="1"/>
        <end position="95"/>
    </location>
</feature>
<organism evidence="2 3">
    <name type="scientific">Pleurodeles waltl</name>
    <name type="common">Iberian ribbed newt</name>
    <dbReference type="NCBI Taxonomy" id="8319"/>
    <lineage>
        <taxon>Eukaryota</taxon>
        <taxon>Metazoa</taxon>
        <taxon>Chordata</taxon>
        <taxon>Craniata</taxon>
        <taxon>Vertebrata</taxon>
        <taxon>Euteleostomi</taxon>
        <taxon>Amphibia</taxon>
        <taxon>Batrachia</taxon>
        <taxon>Caudata</taxon>
        <taxon>Salamandroidea</taxon>
        <taxon>Salamandridae</taxon>
        <taxon>Pleurodelinae</taxon>
        <taxon>Pleurodeles</taxon>
    </lineage>
</organism>
<sequence length="95" mass="9860">MSSSGRSANAAPWTHSRLVGTGPSSHRAAGCAPPSNQGSWYPRPPPVGAKPSIAKGSAIRPADKRHSAPAMTGVQRQRDPPHNNRGFGPRAAGME</sequence>
<dbReference type="EMBL" id="JANPWB010000007">
    <property type="protein sequence ID" value="KAJ1169772.1"/>
    <property type="molecule type" value="Genomic_DNA"/>
</dbReference>
<comment type="caution">
    <text evidence="2">The sequence shown here is derived from an EMBL/GenBank/DDBJ whole genome shotgun (WGS) entry which is preliminary data.</text>
</comment>
<name>A0AAV7T0Z9_PLEWA</name>
<dbReference type="Proteomes" id="UP001066276">
    <property type="component" value="Chromosome 4_1"/>
</dbReference>
<evidence type="ECO:0000313" key="2">
    <source>
        <dbReference type="EMBL" id="KAJ1169772.1"/>
    </source>
</evidence>
<keyword evidence="3" id="KW-1185">Reference proteome</keyword>
<protein>
    <submittedName>
        <fullName evidence="2">Uncharacterized protein</fullName>
    </submittedName>
</protein>
<reference evidence="2" key="1">
    <citation type="journal article" date="2022" name="bioRxiv">
        <title>Sequencing and chromosome-scale assembly of the giantPleurodeles waltlgenome.</title>
        <authorList>
            <person name="Brown T."/>
            <person name="Elewa A."/>
            <person name="Iarovenko S."/>
            <person name="Subramanian E."/>
            <person name="Araus A.J."/>
            <person name="Petzold A."/>
            <person name="Susuki M."/>
            <person name="Suzuki K.-i.T."/>
            <person name="Hayashi T."/>
            <person name="Toyoda A."/>
            <person name="Oliveira C."/>
            <person name="Osipova E."/>
            <person name="Leigh N.D."/>
            <person name="Simon A."/>
            <person name="Yun M.H."/>
        </authorList>
    </citation>
    <scope>NUCLEOTIDE SEQUENCE</scope>
    <source>
        <strain evidence="2">20211129_DDA</strain>
        <tissue evidence="2">Liver</tissue>
    </source>
</reference>
<proteinExistence type="predicted"/>
<accession>A0AAV7T0Z9</accession>
<evidence type="ECO:0000256" key="1">
    <source>
        <dbReference type="SAM" id="MobiDB-lite"/>
    </source>
</evidence>
<dbReference type="AlphaFoldDB" id="A0AAV7T0Z9"/>
<evidence type="ECO:0000313" key="3">
    <source>
        <dbReference type="Proteomes" id="UP001066276"/>
    </source>
</evidence>